<accession>A0A8J5KLN5</accession>
<dbReference type="GO" id="GO:0006631">
    <property type="term" value="P:fatty acid metabolic process"/>
    <property type="evidence" value="ECO:0007669"/>
    <property type="project" value="TreeGrafter"/>
</dbReference>
<dbReference type="InterPro" id="IPR051034">
    <property type="entry name" value="Mito_Enoyl-ACP_Reductase"/>
</dbReference>
<dbReference type="AlphaFoldDB" id="A0A8J5KLN5"/>
<dbReference type="Proteomes" id="UP000734854">
    <property type="component" value="Unassembled WGS sequence"/>
</dbReference>
<organism evidence="3 4">
    <name type="scientific">Zingiber officinale</name>
    <name type="common">Ginger</name>
    <name type="synonym">Amomum zingiber</name>
    <dbReference type="NCBI Taxonomy" id="94328"/>
    <lineage>
        <taxon>Eukaryota</taxon>
        <taxon>Viridiplantae</taxon>
        <taxon>Streptophyta</taxon>
        <taxon>Embryophyta</taxon>
        <taxon>Tracheophyta</taxon>
        <taxon>Spermatophyta</taxon>
        <taxon>Magnoliopsida</taxon>
        <taxon>Liliopsida</taxon>
        <taxon>Zingiberales</taxon>
        <taxon>Zingiberaceae</taxon>
        <taxon>Zingiber</taxon>
    </lineage>
</organism>
<evidence type="ECO:0000256" key="1">
    <source>
        <dbReference type="ARBA" id="ARBA00022857"/>
    </source>
</evidence>
<evidence type="ECO:0000256" key="2">
    <source>
        <dbReference type="ARBA" id="ARBA00023002"/>
    </source>
</evidence>
<dbReference type="PANTHER" id="PTHR43981">
    <property type="entry name" value="ENOYL-[ACYL-CARRIER-PROTEIN] REDUCTASE, MITOCHONDRIAL"/>
    <property type="match status" value="1"/>
</dbReference>
<dbReference type="GO" id="GO:0005739">
    <property type="term" value="C:mitochondrion"/>
    <property type="evidence" value="ECO:0007669"/>
    <property type="project" value="TreeGrafter"/>
</dbReference>
<name>A0A8J5KLN5_ZINOF</name>
<dbReference type="Gene3D" id="3.40.50.720">
    <property type="entry name" value="NAD(P)-binding Rossmann-like Domain"/>
    <property type="match status" value="2"/>
</dbReference>
<keyword evidence="2" id="KW-0560">Oxidoreductase</keyword>
<sequence length="159" mass="17805">MQSVYPVSPPVPASGGYEGVGEVYSLGSGVSNLSVGDWIIPSPPSFGTWQTYIVKEENVWHKLDKGVPMEYAASVTVNPLYAMHMLEDFDLSLRGFWLQKWMNSENAKACRTMVDYILRLVKSGSFKYEVELVPFDDFYIALDKALGKLGSHAKQVIKF</sequence>
<dbReference type="GO" id="GO:0016491">
    <property type="term" value="F:oxidoreductase activity"/>
    <property type="evidence" value="ECO:0007669"/>
    <property type="project" value="UniProtKB-KW"/>
</dbReference>
<evidence type="ECO:0000313" key="3">
    <source>
        <dbReference type="EMBL" id="KAG6484491.1"/>
    </source>
</evidence>
<gene>
    <name evidence="3" type="ORF">ZIOFF_053009</name>
</gene>
<dbReference type="EMBL" id="JACMSC010000015">
    <property type="protein sequence ID" value="KAG6484491.1"/>
    <property type="molecule type" value="Genomic_DNA"/>
</dbReference>
<dbReference type="InterPro" id="IPR011032">
    <property type="entry name" value="GroES-like_sf"/>
</dbReference>
<keyword evidence="4" id="KW-1185">Reference proteome</keyword>
<comment type="caution">
    <text evidence="3">The sequence shown here is derived from an EMBL/GenBank/DDBJ whole genome shotgun (WGS) entry which is preliminary data.</text>
</comment>
<reference evidence="3 4" key="1">
    <citation type="submission" date="2020-08" db="EMBL/GenBank/DDBJ databases">
        <title>Plant Genome Project.</title>
        <authorList>
            <person name="Zhang R.-G."/>
        </authorList>
    </citation>
    <scope>NUCLEOTIDE SEQUENCE [LARGE SCALE GENOMIC DNA]</scope>
    <source>
        <tissue evidence="3">Rhizome</tissue>
    </source>
</reference>
<proteinExistence type="predicted"/>
<dbReference type="SUPFAM" id="SSF50129">
    <property type="entry name" value="GroES-like"/>
    <property type="match status" value="1"/>
</dbReference>
<dbReference type="PANTHER" id="PTHR43981:SF2">
    <property type="entry name" value="ENOYL-[ACYL-CARRIER-PROTEIN] REDUCTASE, MITOCHONDRIAL"/>
    <property type="match status" value="1"/>
</dbReference>
<dbReference type="Gene3D" id="3.90.180.10">
    <property type="entry name" value="Medium-chain alcohol dehydrogenases, catalytic domain"/>
    <property type="match status" value="2"/>
</dbReference>
<protein>
    <submittedName>
        <fullName evidence="3">Uncharacterized protein</fullName>
    </submittedName>
</protein>
<keyword evidence="1" id="KW-0521">NADP</keyword>
<evidence type="ECO:0000313" key="4">
    <source>
        <dbReference type="Proteomes" id="UP000734854"/>
    </source>
</evidence>